<keyword evidence="1" id="KW-1133">Transmembrane helix</keyword>
<keyword evidence="3" id="KW-1185">Reference proteome</keyword>
<dbReference type="EMBL" id="RIBY02000069">
    <property type="protein sequence ID" value="KAH9845436.1"/>
    <property type="molecule type" value="Genomic_DNA"/>
</dbReference>
<dbReference type="PANTHER" id="PTHR36459:SF1">
    <property type="entry name" value="FATTY ACID DESATURASE DOMAIN-CONTAINING PROTEIN-RELATED"/>
    <property type="match status" value="1"/>
</dbReference>
<accession>A0A9W7W796</accession>
<sequence>MGDFARWLATTPPPSFEHPLSNMAPEPAQIAVLPPNPSLTKPDLIVLENLYRDIQHDHESSEKIGQDDDKQVIERLRAMNNPSHPDYEPTVLSMYDRKDIPEWINRYILDPYSRIAVNIVRHPTDIVFLTHILWDACIIVPSAIYLYRNFSYLHAVLHAAHAVWCAGPFTLMMHNHIHNHGILAKPWKWFDSIFPYVLEPLMGHTWDSYYYHHVKHHHVENNGPEDLSSTIRYQRDDILHFLHYEGRFLLLVWYDLPLYFLRKNQPMLASRAFASEFGSYALFYLMARIELMATVFVFLIPLFLMRLALMIGNWGQHALQPVAFTQQRQLYADGKALVFHDIDFFMMTVKLLSKDYGYLADHLVPIGDQVNMSKTEIADMLRTKTRKFTEEEIMHKFRQKRLSASPQSLVAKEML</sequence>
<proteinExistence type="predicted"/>
<dbReference type="Proteomes" id="UP001138500">
    <property type="component" value="Unassembled WGS sequence"/>
</dbReference>
<protein>
    <submittedName>
        <fullName evidence="2">Acylamide-delta3(E)-desaturase</fullName>
    </submittedName>
</protein>
<dbReference type="AlphaFoldDB" id="A0A9W7W796"/>
<keyword evidence="1" id="KW-0812">Transmembrane</keyword>
<name>A0A9W7W796_9PEZI</name>
<evidence type="ECO:0000313" key="3">
    <source>
        <dbReference type="Proteomes" id="UP001138500"/>
    </source>
</evidence>
<organism evidence="2 3">
    <name type="scientific">Teratosphaeria destructans</name>
    <dbReference type="NCBI Taxonomy" id="418781"/>
    <lineage>
        <taxon>Eukaryota</taxon>
        <taxon>Fungi</taxon>
        <taxon>Dikarya</taxon>
        <taxon>Ascomycota</taxon>
        <taxon>Pezizomycotina</taxon>
        <taxon>Dothideomycetes</taxon>
        <taxon>Dothideomycetidae</taxon>
        <taxon>Mycosphaerellales</taxon>
        <taxon>Teratosphaeriaceae</taxon>
        <taxon>Teratosphaeria</taxon>
    </lineage>
</organism>
<feature type="transmembrane region" description="Helical" evidence="1">
    <location>
        <begin position="281"/>
        <end position="304"/>
    </location>
</feature>
<comment type="caution">
    <text evidence="2">The sequence shown here is derived from an EMBL/GenBank/DDBJ whole genome shotgun (WGS) entry which is preliminary data.</text>
</comment>
<evidence type="ECO:0000256" key="1">
    <source>
        <dbReference type="SAM" id="Phobius"/>
    </source>
</evidence>
<dbReference type="OrthoDB" id="1470350at2759"/>
<evidence type="ECO:0000313" key="2">
    <source>
        <dbReference type="EMBL" id="KAH9845436.1"/>
    </source>
</evidence>
<dbReference type="PANTHER" id="PTHR36459">
    <property type="entry name" value="ORF"/>
    <property type="match status" value="1"/>
</dbReference>
<gene>
    <name evidence="2" type="ORF">Tdes44962_MAKER06643</name>
</gene>
<reference evidence="2 3" key="2">
    <citation type="journal article" date="2021" name="Curr. Genet.">
        <title>Genetic response to nitrogen starvation in the aggressive Eucalyptus foliar pathogen Teratosphaeria destructans.</title>
        <authorList>
            <person name="Havenga M."/>
            <person name="Wingfield B.D."/>
            <person name="Wingfield M.J."/>
            <person name="Dreyer L.L."/>
            <person name="Roets F."/>
            <person name="Aylward J."/>
        </authorList>
    </citation>
    <scope>NUCLEOTIDE SEQUENCE [LARGE SCALE GENOMIC DNA]</scope>
    <source>
        <strain evidence="2">CMW44962</strain>
    </source>
</reference>
<reference evidence="2 3" key="1">
    <citation type="journal article" date="2018" name="IMA Fungus">
        <title>IMA Genome-F 10: Nine draft genome sequences of Claviceps purpurea s.lat., including C. arundinis, C. humidiphila, and C. cf. spartinae, pseudomolecules for the pitch canker pathogen Fusarium circinatum, draft genome of Davidsoniella eucalypti, Grosmannia galeiformis, Quambalaria eucalypti, and Teratosphaeria destructans.</title>
        <authorList>
            <person name="Wingfield B.D."/>
            <person name="Liu M."/>
            <person name="Nguyen H.D."/>
            <person name="Lane F.A."/>
            <person name="Morgan S.W."/>
            <person name="De Vos L."/>
            <person name="Wilken P.M."/>
            <person name="Duong T.A."/>
            <person name="Aylward J."/>
            <person name="Coetzee M.P."/>
            <person name="Dadej K."/>
            <person name="De Beer Z.W."/>
            <person name="Findlay W."/>
            <person name="Havenga M."/>
            <person name="Kolarik M."/>
            <person name="Menzies J.G."/>
            <person name="Naidoo K."/>
            <person name="Pochopski O."/>
            <person name="Shoukouhi P."/>
            <person name="Santana Q.C."/>
            <person name="Seifert K.A."/>
            <person name="Soal N."/>
            <person name="Steenkamp E.T."/>
            <person name="Tatham C.T."/>
            <person name="van der Nest M.A."/>
            <person name="Wingfield M.J."/>
        </authorList>
    </citation>
    <scope>NUCLEOTIDE SEQUENCE [LARGE SCALE GENOMIC DNA]</scope>
    <source>
        <strain evidence="2">CMW44962</strain>
    </source>
</reference>
<keyword evidence="1" id="KW-0472">Membrane</keyword>